<sequence>MSVPLVSAGEHPVRAYPPRPEAVYFYGTCLVDLFVPEAGMDAIALLEREGIRVIFPDNQTCCGQPAFSSGFPDEARQVAASQLDLFPEDYPVVVPSGSCGGMIRWHWEKIFADDPARYAQAKAIAERTYEFAEFLLHVVGFNRPDQGEPTTVTLHTSCSARREMGTHLVGRELLAKLGNVTLAHHGHESECCGFGGTFSLKHPDVSTAMVSDKVAALKATGASEVVTADCGCLLNITKRAAKEDLDAGRVKPSLPGEHLATFLLRRTGGQTSGSN</sequence>
<dbReference type="RefSeq" id="WP_149425396.1">
    <property type="nucleotide sequence ID" value="NZ_CP022579.1"/>
</dbReference>
<dbReference type="PANTHER" id="PTHR30296">
    <property type="entry name" value="UNCHARACTERIZED PROTEIN YKGE"/>
    <property type="match status" value="1"/>
</dbReference>
<reference evidence="2 3" key="1">
    <citation type="submission" date="2017-07" db="EMBL/GenBank/DDBJ databases">
        <title>Complete genome sequence of Oryzomicrobium terrae TPP412.</title>
        <authorList>
            <person name="Chiu L.-W."/>
            <person name="Lo K.-J."/>
            <person name="Tsai Y.-M."/>
            <person name="Lin S.-S."/>
            <person name="Kuo C.-H."/>
            <person name="Liu C.-T."/>
        </authorList>
    </citation>
    <scope>NUCLEOTIDE SEQUENCE [LARGE SCALE GENOMIC DNA]</scope>
    <source>
        <strain evidence="2 3">TPP412</strain>
    </source>
</reference>
<dbReference type="KEGG" id="otr:OTERR_15630"/>
<name>A0A5C1E8U2_9RHOO</name>
<dbReference type="Proteomes" id="UP000323671">
    <property type="component" value="Chromosome"/>
</dbReference>
<accession>A0A5C1E8U2</accession>
<evidence type="ECO:0000313" key="3">
    <source>
        <dbReference type="Proteomes" id="UP000323671"/>
    </source>
</evidence>
<dbReference type="AlphaFoldDB" id="A0A5C1E8U2"/>
<evidence type="ECO:0000313" key="2">
    <source>
        <dbReference type="EMBL" id="QEL65039.1"/>
    </source>
</evidence>
<dbReference type="GO" id="GO:0005829">
    <property type="term" value="C:cytosol"/>
    <property type="evidence" value="ECO:0007669"/>
    <property type="project" value="TreeGrafter"/>
</dbReference>
<feature type="domain" description="Cysteine-rich" evidence="1">
    <location>
        <begin position="24"/>
        <end position="104"/>
    </location>
</feature>
<dbReference type="Pfam" id="PF02754">
    <property type="entry name" value="CCG"/>
    <property type="match status" value="2"/>
</dbReference>
<feature type="domain" description="Cysteine-rich" evidence="1">
    <location>
        <begin position="152"/>
        <end position="236"/>
    </location>
</feature>
<dbReference type="GO" id="GO:0016491">
    <property type="term" value="F:oxidoreductase activity"/>
    <property type="evidence" value="ECO:0007669"/>
    <property type="project" value="UniProtKB-ARBA"/>
</dbReference>
<evidence type="ECO:0000259" key="1">
    <source>
        <dbReference type="Pfam" id="PF02754"/>
    </source>
</evidence>
<organism evidence="2 3">
    <name type="scientific">Oryzomicrobium terrae</name>
    <dbReference type="NCBI Taxonomy" id="1735038"/>
    <lineage>
        <taxon>Bacteria</taxon>
        <taxon>Pseudomonadati</taxon>
        <taxon>Pseudomonadota</taxon>
        <taxon>Betaproteobacteria</taxon>
        <taxon>Rhodocyclales</taxon>
        <taxon>Rhodocyclaceae</taxon>
        <taxon>Oryzomicrobium</taxon>
    </lineage>
</organism>
<dbReference type="InterPro" id="IPR004017">
    <property type="entry name" value="Cys_rich_dom"/>
</dbReference>
<dbReference type="EMBL" id="CP022579">
    <property type="protein sequence ID" value="QEL65039.1"/>
    <property type="molecule type" value="Genomic_DNA"/>
</dbReference>
<protein>
    <submittedName>
        <fullName evidence="2">L-lactate dehydrogenase complex protein LldE</fullName>
    </submittedName>
</protein>
<keyword evidence="3" id="KW-1185">Reference proteome</keyword>
<proteinExistence type="predicted"/>
<gene>
    <name evidence="2" type="primary">lldE</name>
    <name evidence="2" type="ORF">OTERR_15630</name>
</gene>
<dbReference type="PANTHER" id="PTHR30296:SF0">
    <property type="entry name" value="LACTATE UTILIZATION PROTEIN A"/>
    <property type="match status" value="1"/>
</dbReference>